<gene>
    <name evidence="2" type="ORF">F8M41_022349</name>
</gene>
<accession>A0A8H4EI84</accession>
<protein>
    <submittedName>
        <fullName evidence="2">Uncharacterized protein</fullName>
    </submittedName>
</protein>
<evidence type="ECO:0000313" key="3">
    <source>
        <dbReference type="Proteomes" id="UP000439903"/>
    </source>
</evidence>
<reference evidence="2 3" key="1">
    <citation type="journal article" date="2019" name="Environ. Microbiol.">
        <title>At the nexus of three kingdoms: the genome of the mycorrhizal fungus Gigaspora margarita provides insights into plant, endobacterial and fungal interactions.</title>
        <authorList>
            <person name="Venice F."/>
            <person name="Ghignone S."/>
            <person name="Salvioli di Fossalunga A."/>
            <person name="Amselem J."/>
            <person name="Novero M."/>
            <person name="Xianan X."/>
            <person name="Sedzielewska Toro K."/>
            <person name="Morin E."/>
            <person name="Lipzen A."/>
            <person name="Grigoriev I.V."/>
            <person name="Henrissat B."/>
            <person name="Martin F.M."/>
            <person name="Bonfante P."/>
        </authorList>
    </citation>
    <scope>NUCLEOTIDE SEQUENCE [LARGE SCALE GENOMIC DNA]</scope>
    <source>
        <strain evidence="2 3">BEG34</strain>
    </source>
</reference>
<dbReference type="AlphaFoldDB" id="A0A8H4EI84"/>
<dbReference type="EMBL" id="WTPW01000690">
    <property type="protein sequence ID" value="KAF0488262.1"/>
    <property type="molecule type" value="Genomic_DNA"/>
</dbReference>
<name>A0A8H4EI84_GIGMA</name>
<sequence>MFSLFNVLNVQPTSPPKVIYRSVIIKQKANLLQLTNLRQQRNKLQQQYNTLYQQNSTLQQQNSNLT</sequence>
<comment type="caution">
    <text evidence="2">The sequence shown here is derived from an EMBL/GenBank/DDBJ whole genome shotgun (WGS) entry which is preliminary data.</text>
</comment>
<keyword evidence="3" id="KW-1185">Reference proteome</keyword>
<dbReference type="Proteomes" id="UP000439903">
    <property type="component" value="Unassembled WGS sequence"/>
</dbReference>
<keyword evidence="1" id="KW-0175">Coiled coil</keyword>
<feature type="coiled-coil region" evidence="1">
    <location>
        <begin position="34"/>
        <end position="61"/>
    </location>
</feature>
<organism evidence="2 3">
    <name type="scientific">Gigaspora margarita</name>
    <dbReference type="NCBI Taxonomy" id="4874"/>
    <lineage>
        <taxon>Eukaryota</taxon>
        <taxon>Fungi</taxon>
        <taxon>Fungi incertae sedis</taxon>
        <taxon>Mucoromycota</taxon>
        <taxon>Glomeromycotina</taxon>
        <taxon>Glomeromycetes</taxon>
        <taxon>Diversisporales</taxon>
        <taxon>Gigasporaceae</taxon>
        <taxon>Gigaspora</taxon>
    </lineage>
</organism>
<proteinExistence type="predicted"/>
<evidence type="ECO:0000313" key="2">
    <source>
        <dbReference type="EMBL" id="KAF0488262.1"/>
    </source>
</evidence>
<evidence type="ECO:0000256" key="1">
    <source>
        <dbReference type="SAM" id="Coils"/>
    </source>
</evidence>